<protein>
    <submittedName>
        <fullName evidence="3">C2H2-type domain-containing protein</fullName>
    </submittedName>
</protein>
<feature type="region of interest" description="Disordered" evidence="1">
    <location>
        <begin position="199"/>
        <end position="224"/>
    </location>
</feature>
<accession>A0A1I8BG05</accession>
<sequence length="224" mass="25844">MTILKNQQTSDKIKTINKTLPNELVVEIFDAITTEKKQMDTQQLLAKISYLEKTVHQQAIKIFNLEITNRQHVQTISALEKTNIQQGVIIKQQALKISNLEKTNFRLDAEIKEQHNEIADLHIDLHFLKLDNKAYSDDDSDHNEESTIAKEKPLKKSRSFGSERIRKTPLFRCEYCGQFRSEHNRKRHYLSCAAKKRLDQKVDGGKEIEKSEGDDGPSCPSCSY</sequence>
<feature type="compositionally biased region" description="Basic and acidic residues" evidence="1">
    <location>
        <begin position="199"/>
        <end position="213"/>
    </location>
</feature>
<evidence type="ECO:0000256" key="1">
    <source>
        <dbReference type="SAM" id="MobiDB-lite"/>
    </source>
</evidence>
<organism evidence="2 3">
    <name type="scientific">Meloidogyne hapla</name>
    <name type="common">Root-knot nematode worm</name>
    <dbReference type="NCBI Taxonomy" id="6305"/>
    <lineage>
        <taxon>Eukaryota</taxon>
        <taxon>Metazoa</taxon>
        <taxon>Ecdysozoa</taxon>
        <taxon>Nematoda</taxon>
        <taxon>Chromadorea</taxon>
        <taxon>Rhabditida</taxon>
        <taxon>Tylenchina</taxon>
        <taxon>Tylenchomorpha</taxon>
        <taxon>Tylenchoidea</taxon>
        <taxon>Meloidogynidae</taxon>
        <taxon>Meloidogyninae</taxon>
        <taxon>Meloidogyne</taxon>
    </lineage>
</organism>
<evidence type="ECO:0000313" key="3">
    <source>
        <dbReference type="WBParaSite" id="MhA1_Contig2113.frz3.gene5"/>
    </source>
</evidence>
<keyword evidence="2" id="KW-1185">Reference proteome</keyword>
<dbReference type="AlphaFoldDB" id="A0A1I8BG05"/>
<feature type="compositionally biased region" description="Basic and acidic residues" evidence="1">
    <location>
        <begin position="143"/>
        <end position="154"/>
    </location>
</feature>
<dbReference type="Proteomes" id="UP000095281">
    <property type="component" value="Unplaced"/>
</dbReference>
<proteinExistence type="predicted"/>
<reference evidence="3" key="1">
    <citation type="submission" date="2016-11" db="UniProtKB">
        <authorList>
            <consortium name="WormBaseParasite"/>
        </authorList>
    </citation>
    <scope>IDENTIFICATION</scope>
</reference>
<dbReference type="WBParaSite" id="MhA1_Contig2113.frz3.gene5">
    <property type="protein sequence ID" value="MhA1_Contig2113.frz3.gene5"/>
    <property type="gene ID" value="MhA1_Contig2113.frz3.gene5"/>
</dbReference>
<feature type="region of interest" description="Disordered" evidence="1">
    <location>
        <begin position="136"/>
        <end position="160"/>
    </location>
</feature>
<evidence type="ECO:0000313" key="2">
    <source>
        <dbReference type="Proteomes" id="UP000095281"/>
    </source>
</evidence>
<name>A0A1I8BG05_MELHA</name>